<feature type="region of interest" description="Disordered" evidence="1">
    <location>
        <begin position="193"/>
        <end position="212"/>
    </location>
</feature>
<sequence>MKLISVAINLAFLFFTWKWPAHHNDRPFLVQWAVGIPGLRAGVMAAVAVIVRQVTLGQNMMLLDKSESTGDSAAAARSISVGVSSKSSHKEEDTHAFYTTDHSLSGFAVFDGHGGGGCSMGCASPENGMLVRLLKGKDTMPTDQKIEEMFWQMDAELGQSLAAIGGHGREKGGAHAGATACVLLVESLKRVTRWSSSSQRNSPPDAESDSSNCRGMACVLAWVGDSTAVTVDMTKETNPLIWASENHSASSNSEQTRLTQLHAVAKALGKPYDSKSARKEKKQVRKGAAYTSAEMTSSTSPEKASSPEILESKISISCGNSLPPSDEGEDASEARIKPPSKADISAAIKREGIILSDGITVDLCARAFEREALINTTIPKGGKYRRNAFVMQRPEKKDANRPWVVATCEDPYSSHYRDLQMTRRHSNLRTAHCACTTSGSPTECFHACDELVEICRVEYIQARGLDKMGDDTTVMVVDLNPSNLVFEPVPNGCCTLL</sequence>
<dbReference type="SUPFAM" id="SSF81606">
    <property type="entry name" value="PP2C-like"/>
    <property type="match status" value="1"/>
</dbReference>
<feature type="region of interest" description="Disordered" evidence="1">
    <location>
        <begin position="271"/>
        <end position="340"/>
    </location>
</feature>
<evidence type="ECO:0000256" key="1">
    <source>
        <dbReference type="SAM" id="MobiDB-lite"/>
    </source>
</evidence>
<feature type="compositionally biased region" description="Polar residues" evidence="1">
    <location>
        <begin position="314"/>
        <end position="323"/>
    </location>
</feature>
<feature type="compositionally biased region" description="Polar residues" evidence="1">
    <location>
        <begin position="293"/>
        <end position="303"/>
    </location>
</feature>
<protein>
    <recommendedName>
        <fullName evidence="2">PPM-type phosphatase domain-containing protein</fullName>
    </recommendedName>
</protein>
<dbReference type="InterPro" id="IPR036457">
    <property type="entry name" value="PPM-type-like_dom_sf"/>
</dbReference>
<dbReference type="EMBL" id="JBGBPQ010000010">
    <property type="protein sequence ID" value="KAL1518842.1"/>
    <property type="molecule type" value="Genomic_DNA"/>
</dbReference>
<proteinExistence type="predicted"/>
<dbReference type="SMART" id="SM00332">
    <property type="entry name" value="PP2Cc"/>
    <property type="match status" value="1"/>
</dbReference>
<comment type="caution">
    <text evidence="3">The sequence shown here is derived from an EMBL/GenBank/DDBJ whole genome shotgun (WGS) entry which is preliminary data.</text>
</comment>
<feature type="compositionally biased region" description="Polar residues" evidence="1">
    <location>
        <begin position="193"/>
        <end position="202"/>
    </location>
</feature>
<dbReference type="PROSITE" id="PS51746">
    <property type="entry name" value="PPM_2"/>
    <property type="match status" value="1"/>
</dbReference>
<feature type="domain" description="PPM-type phosphatase" evidence="2">
    <location>
        <begin position="73"/>
        <end position="479"/>
    </location>
</feature>
<evidence type="ECO:0000259" key="2">
    <source>
        <dbReference type="PROSITE" id="PS51746"/>
    </source>
</evidence>
<dbReference type="Gene3D" id="3.60.40.10">
    <property type="entry name" value="PPM-type phosphatase domain"/>
    <property type="match status" value="1"/>
</dbReference>
<accession>A0AB34JDM7</accession>
<dbReference type="AlphaFoldDB" id="A0AB34JDM7"/>
<dbReference type="InterPro" id="IPR015655">
    <property type="entry name" value="PP2C"/>
</dbReference>
<organism evidence="3 4">
    <name type="scientific">Prymnesium parvum</name>
    <name type="common">Toxic golden alga</name>
    <dbReference type="NCBI Taxonomy" id="97485"/>
    <lineage>
        <taxon>Eukaryota</taxon>
        <taxon>Haptista</taxon>
        <taxon>Haptophyta</taxon>
        <taxon>Prymnesiophyceae</taxon>
        <taxon>Prymnesiales</taxon>
        <taxon>Prymnesiaceae</taxon>
        <taxon>Prymnesium</taxon>
    </lineage>
</organism>
<dbReference type="InterPro" id="IPR001932">
    <property type="entry name" value="PPM-type_phosphatase-like_dom"/>
</dbReference>
<dbReference type="PANTHER" id="PTHR13832:SF827">
    <property type="entry name" value="PROTEIN PHOSPHATASE 1L"/>
    <property type="match status" value="1"/>
</dbReference>
<dbReference type="Pfam" id="PF00481">
    <property type="entry name" value="PP2C"/>
    <property type="match status" value="1"/>
</dbReference>
<evidence type="ECO:0000313" key="3">
    <source>
        <dbReference type="EMBL" id="KAL1518842.1"/>
    </source>
</evidence>
<reference evidence="3 4" key="1">
    <citation type="journal article" date="2024" name="Science">
        <title>Giant polyketide synthase enzymes in the biosynthesis of giant marine polyether toxins.</title>
        <authorList>
            <person name="Fallon T.R."/>
            <person name="Shende V.V."/>
            <person name="Wierzbicki I.H."/>
            <person name="Pendleton A.L."/>
            <person name="Watervoot N.F."/>
            <person name="Auber R.P."/>
            <person name="Gonzalez D.J."/>
            <person name="Wisecaver J.H."/>
            <person name="Moore B.S."/>
        </authorList>
    </citation>
    <scope>NUCLEOTIDE SEQUENCE [LARGE SCALE GENOMIC DNA]</scope>
    <source>
        <strain evidence="3 4">12B1</strain>
    </source>
</reference>
<name>A0AB34JDM7_PRYPA</name>
<dbReference type="PANTHER" id="PTHR13832">
    <property type="entry name" value="PROTEIN PHOSPHATASE 2C"/>
    <property type="match status" value="1"/>
</dbReference>
<gene>
    <name evidence="3" type="ORF">AB1Y20_003119</name>
</gene>
<keyword evidence="4" id="KW-1185">Reference proteome</keyword>
<dbReference type="Proteomes" id="UP001515480">
    <property type="component" value="Unassembled WGS sequence"/>
</dbReference>
<evidence type="ECO:0000313" key="4">
    <source>
        <dbReference type="Proteomes" id="UP001515480"/>
    </source>
</evidence>
<dbReference type="GO" id="GO:0004722">
    <property type="term" value="F:protein serine/threonine phosphatase activity"/>
    <property type="evidence" value="ECO:0007669"/>
    <property type="project" value="InterPro"/>
</dbReference>